<keyword evidence="4" id="KW-1185">Reference proteome</keyword>
<evidence type="ECO:0000256" key="1">
    <source>
        <dbReference type="SAM" id="MobiDB-lite"/>
    </source>
</evidence>
<dbReference type="CDD" id="cd09917">
    <property type="entry name" value="F-box_SF"/>
    <property type="match status" value="1"/>
</dbReference>
<evidence type="ECO:0000259" key="2">
    <source>
        <dbReference type="PROSITE" id="PS50181"/>
    </source>
</evidence>
<proteinExistence type="predicted"/>
<name>A0A1X7UNW0_AMPQE</name>
<dbReference type="PANTHER" id="PTHR16008">
    <property type="entry name" value="F-BOX ONLY PROTEIN 4"/>
    <property type="match status" value="1"/>
</dbReference>
<gene>
    <name evidence="3" type="primary">105313050</name>
</gene>
<dbReference type="EnsemblMetazoa" id="Aqu2.1.29341_001">
    <property type="protein sequence ID" value="Aqu2.1.29341_001"/>
    <property type="gene ID" value="Aqu2.1.29341"/>
</dbReference>
<dbReference type="Gene3D" id="1.20.1280.50">
    <property type="match status" value="1"/>
</dbReference>
<sequence length="388" mass="42440">MAENKGETEVPTTSTSSTSPPTSIKSQEATNTASSTRRLHPQAEDYRSSLMAGTASVILKKENGTDNAVLFSDLPVGVVIHIAAYLDVRSLCHLQQTCQRMYTLTSDELLWRRKLWEDSRQWEVVSHLSHPKVYQEVSSDRSAQAIYESCFTNRDSVPYQPFTQRLQSFVRRLQGHIPRLLMFGSGLETVPLVKRMILDSNSPYKPIGLVPGKDGAGSGISIKHNNATVNLITLYTATKAERLAASAGTGQRINKLISGSASKDRGGAGDEGVAEPILTLAVQEQCQMADGFILAVDATNLNEEILESDIETLTAMLLASHNQRIPLLVLSCLFQTDDQQPSLPSLDVADKLKLIDISNPWQVRSLNVNTFEGLSTGLDWLLTAAASK</sequence>
<feature type="domain" description="F-box" evidence="2">
    <location>
        <begin position="68"/>
        <end position="114"/>
    </location>
</feature>
<dbReference type="SUPFAM" id="SSF81383">
    <property type="entry name" value="F-box domain"/>
    <property type="match status" value="1"/>
</dbReference>
<dbReference type="SMART" id="SM00256">
    <property type="entry name" value="FBOX"/>
    <property type="match status" value="1"/>
</dbReference>
<dbReference type="Gene3D" id="3.40.50.300">
    <property type="entry name" value="P-loop containing nucleotide triphosphate hydrolases"/>
    <property type="match status" value="1"/>
</dbReference>
<evidence type="ECO:0000313" key="3">
    <source>
        <dbReference type="EnsemblMetazoa" id="Aqu2.1.29341_001"/>
    </source>
</evidence>
<dbReference type="EnsemblMetazoa" id="XM_019997641.1">
    <property type="protein sequence ID" value="XP_019853200.1"/>
    <property type="gene ID" value="LOC105313050"/>
</dbReference>
<dbReference type="InterPro" id="IPR001810">
    <property type="entry name" value="F-box_dom"/>
</dbReference>
<dbReference type="InParanoid" id="A0A1X7UNW0"/>
<dbReference type="GO" id="GO:0019005">
    <property type="term" value="C:SCF ubiquitin ligase complex"/>
    <property type="evidence" value="ECO:0007669"/>
    <property type="project" value="TreeGrafter"/>
</dbReference>
<dbReference type="Proteomes" id="UP000007879">
    <property type="component" value="Unassembled WGS sequence"/>
</dbReference>
<evidence type="ECO:0000313" key="4">
    <source>
        <dbReference type="Proteomes" id="UP000007879"/>
    </source>
</evidence>
<dbReference type="OrthoDB" id="3219396at2759"/>
<feature type="region of interest" description="Disordered" evidence="1">
    <location>
        <begin position="1"/>
        <end position="45"/>
    </location>
</feature>
<dbReference type="PANTHER" id="PTHR16008:SF4">
    <property type="entry name" value="F-BOX ONLY PROTEIN 4"/>
    <property type="match status" value="1"/>
</dbReference>
<protein>
    <recommendedName>
        <fullName evidence="2">F-box domain-containing protein</fullName>
    </recommendedName>
</protein>
<dbReference type="InterPro" id="IPR036047">
    <property type="entry name" value="F-box-like_dom_sf"/>
</dbReference>
<dbReference type="AlphaFoldDB" id="A0A1X7UNW0"/>
<dbReference type="PROSITE" id="PS50181">
    <property type="entry name" value="FBOX"/>
    <property type="match status" value="1"/>
</dbReference>
<dbReference type="eggNOG" id="ENOG502QUXD">
    <property type="taxonomic scope" value="Eukaryota"/>
</dbReference>
<reference evidence="3" key="2">
    <citation type="submission" date="2017-05" db="UniProtKB">
        <authorList>
            <consortium name="EnsemblMetazoa"/>
        </authorList>
    </citation>
    <scope>IDENTIFICATION</scope>
</reference>
<dbReference type="GO" id="GO:0000209">
    <property type="term" value="P:protein polyubiquitination"/>
    <property type="evidence" value="ECO:0007669"/>
    <property type="project" value="TreeGrafter"/>
</dbReference>
<dbReference type="InterPro" id="IPR027417">
    <property type="entry name" value="P-loop_NTPase"/>
</dbReference>
<dbReference type="Pfam" id="PF12937">
    <property type="entry name" value="F-box-like"/>
    <property type="match status" value="1"/>
</dbReference>
<dbReference type="GO" id="GO:0031146">
    <property type="term" value="P:SCF-dependent proteasomal ubiquitin-dependent protein catabolic process"/>
    <property type="evidence" value="ECO:0007669"/>
    <property type="project" value="InterPro"/>
</dbReference>
<feature type="compositionally biased region" description="Low complexity" evidence="1">
    <location>
        <begin position="11"/>
        <end position="23"/>
    </location>
</feature>
<reference evidence="4" key="1">
    <citation type="journal article" date="2010" name="Nature">
        <title>The Amphimedon queenslandica genome and the evolution of animal complexity.</title>
        <authorList>
            <person name="Srivastava M."/>
            <person name="Simakov O."/>
            <person name="Chapman J."/>
            <person name="Fahey B."/>
            <person name="Gauthier M.E."/>
            <person name="Mitros T."/>
            <person name="Richards G.S."/>
            <person name="Conaco C."/>
            <person name="Dacre M."/>
            <person name="Hellsten U."/>
            <person name="Larroux C."/>
            <person name="Putnam N.H."/>
            <person name="Stanke M."/>
            <person name="Adamska M."/>
            <person name="Darling A."/>
            <person name="Degnan S.M."/>
            <person name="Oakley T.H."/>
            <person name="Plachetzki D.C."/>
            <person name="Zhai Y."/>
            <person name="Adamski M."/>
            <person name="Calcino A."/>
            <person name="Cummins S.F."/>
            <person name="Goodstein D.M."/>
            <person name="Harris C."/>
            <person name="Jackson D.J."/>
            <person name="Leys S.P."/>
            <person name="Shu S."/>
            <person name="Woodcroft B.J."/>
            <person name="Vervoort M."/>
            <person name="Kosik K.S."/>
            <person name="Manning G."/>
            <person name="Degnan B.M."/>
            <person name="Rokhsar D.S."/>
        </authorList>
    </citation>
    <scope>NUCLEOTIDE SEQUENCE [LARGE SCALE GENOMIC DNA]</scope>
</reference>
<organism evidence="3">
    <name type="scientific">Amphimedon queenslandica</name>
    <name type="common">Sponge</name>
    <dbReference type="NCBI Taxonomy" id="400682"/>
    <lineage>
        <taxon>Eukaryota</taxon>
        <taxon>Metazoa</taxon>
        <taxon>Porifera</taxon>
        <taxon>Demospongiae</taxon>
        <taxon>Heteroscleromorpha</taxon>
        <taxon>Haplosclerida</taxon>
        <taxon>Niphatidae</taxon>
        <taxon>Amphimedon</taxon>
    </lineage>
</organism>
<feature type="compositionally biased region" description="Polar residues" evidence="1">
    <location>
        <begin position="24"/>
        <end position="36"/>
    </location>
</feature>
<dbReference type="STRING" id="400682.A0A1X7UNW0"/>
<accession>A0A1X7UNW0</accession>
<dbReference type="InterPro" id="IPR039588">
    <property type="entry name" value="FBXO4"/>
</dbReference>